<dbReference type="InterPro" id="IPR027794">
    <property type="entry name" value="tRNase_Z_dom"/>
</dbReference>
<dbReference type="InterPro" id="IPR001279">
    <property type="entry name" value="Metallo-B-lactamas"/>
</dbReference>
<reference evidence="13" key="1">
    <citation type="submission" date="2020-03" db="EMBL/GenBank/DDBJ databases">
        <authorList>
            <person name="He L."/>
        </authorList>
    </citation>
    <scope>NUCLEOTIDE SEQUENCE</scope>
    <source>
        <strain evidence="13">CkLH20</strain>
    </source>
</reference>
<name>A0A9P6I160_9PEZI</name>
<dbReference type="SUPFAM" id="SSF56281">
    <property type="entry name" value="Metallo-hydrolase/oxidoreductase"/>
    <property type="match status" value="1"/>
</dbReference>
<comment type="cofactor">
    <cofactor evidence="2">
        <name>Zn(2+)</name>
        <dbReference type="ChEBI" id="CHEBI:29105"/>
    </cofactor>
</comment>
<dbReference type="PANTHER" id="PTHR12553">
    <property type="entry name" value="ZINC PHOSPHODIESTERASE ELAC PROTEIN 2"/>
    <property type="match status" value="1"/>
</dbReference>
<evidence type="ECO:0000256" key="10">
    <source>
        <dbReference type="ARBA" id="ARBA00022833"/>
    </source>
</evidence>
<evidence type="ECO:0000256" key="11">
    <source>
        <dbReference type="SAM" id="MobiDB-lite"/>
    </source>
</evidence>
<dbReference type="GO" id="GO:1990180">
    <property type="term" value="P:mitochondrial tRNA 3'-end processing"/>
    <property type="evidence" value="ECO:0007669"/>
    <property type="project" value="TreeGrafter"/>
</dbReference>
<comment type="caution">
    <text evidence="13">The sequence shown here is derived from an EMBL/GenBank/DDBJ whole genome shotgun (WGS) entry which is preliminary data.</text>
</comment>
<keyword evidence="14" id="KW-1185">Reference proteome</keyword>
<sequence length="1016" mass="113109">MSSGHASLRLRRALSCRLNSVSLTSRPFHNQAAEDPKRKPSRRPKKAFDKPKRSSNAPAGVTVISSEEAKRLFAEDLDPGPDPKSPSWPVRSYESRLHTIRDTKRPDDSALSRLKQVGTPSPSHYRTVVLEGDPESFPGETAFLISDGPNQAVRGGFWTQAFSLLSGPPIPTTSYQPTPKSREAMTNYIQVATTPTADSGSSLILHFDHRRYLFGHLSEGTQRTLGQRKYALAKLENFFLSGQTKSAVTGGIVGMMLTVADVLDGSRREFELQNQEREKTGKAKIQQKGSGRIEIHGARNIAYNIAAARSFVFRKGMPIRPIELFEDPRPANPDPTTPDWEDDAVQVWKMPVIDGPPDATVSGTSRKRSHEVMSAEDDNLTARPAPADAPKDQAKINQQATAAVVEDMFNSNWSLDTLHEIKLHDVELPATIFVRKDGSLHKYQGPLPGDAGEVPNIDVLVRFPWPATRVNRLPPPPSRSDMSVCYVVKNRGRRGKFNPVAAKKYGVKPPKFKLLTAGQTVEGADGVQVTPDMVLGENIKPNGFAVLDIPSTAAVESFLARPEWTNATLMENVHLFYWLLGSSVVDDARIQKVMQERPDVKHIVLAPDASPDMLSMSSYAILLAKLRRIDPDRFPRLQFDNTVRDLSFIGPNVEAARSGMTAMLSPEFVLKNDDVVPFPTFAEVAEMQEEVLALADEAKAATKDRQFLDEIEQLEQDIPNRDAEIIPLGTGSALPSKYRNVSSTLIRVPQYGNYLLDCGENTIGQLRRAYPREELTSILQSLRCIFISHMHADHHLGTASLIRAWFDATAHMQPRPKLYIVCPRNMKYYLAEFERIEDIAFRHVIFRDRDLKGQPLAEHDPDMAETTGLASFAMVPVKHCKDSFAGVLAWPSGLKIAYSGDCRPSDKLVEAGKGATLLIHESTFDDDKRGDAVAKNHSTMSEALDVGYRMGARRILLTHFSQRYAKVPIVDKRQTESGADQVVLLAFDQMRVKLGEFRHAEKFLPALRRYFELNAE</sequence>
<evidence type="ECO:0000256" key="6">
    <source>
        <dbReference type="ARBA" id="ARBA00022722"/>
    </source>
</evidence>
<keyword evidence="6" id="KW-0540">Nuclease</keyword>
<dbReference type="PANTHER" id="PTHR12553:SF49">
    <property type="entry name" value="ZINC PHOSPHODIESTERASE ELAC PROTEIN 2"/>
    <property type="match status" value="1"/>
</dbReference>
<dbReference type="GO" id="GO:0005739">
    <property type="term" value="C:mitochondrion"/>
    <property type="evidence" value="ECO:0007669"/>
    <property type="project" value="TreeGrafter"/>
</dbReference>
<protein>
    <recommendedName>
        <fullName evidence="4">ribonuclease Z</fullName>
        <ecNumber evidence="4">3.1.26.11</ecNumber>
    </recommendedName>
</protein>
<dbReference type="SMART" id="SM00849">
    <property type="entry name" value="Lactamase_B"/>
    <property type="match status" value="1"/>
</dbReference>
<accession>A0A9P6I160</accession>
<keyword evidence="10" id="KW-0862">Zinc</keyword>
<evidence type="ECO:0000256" key="3">
    <source>
        <dbReference type="ARBA" id="ARBA00007823"/>
    </source>
</evidence>
<proteinExistence type="inferred from homology"/>
<evidence type="ECO:0000256" key="1">
    <source>
        <dbReference type="ARBA" id="ARBA00000402"/>
    </source>
</evidence>
<dbReference type="Proteomes" id="UP000781932">
    <property type="component" value="Unassembled WGS sequence"/>
</dbReference>
<reference evidence="13" key="2">
    <citation type="submission" date="2020-11" db="EMBL/GenBank/DDBJ databases">
        <title>Whole genome sequencing of Colletotrichum sp.</title>
        <authorList>
            <person name="Li H."/>
        </authorList>
    </citation>
    <scope>NUCLEOTIDE SEQUENCE</scope>
    <source>
        <strain evidence="13">CkLH20</strain>
    </source>
</reference>
<comment type="catalytic activity">
    <reaction evidence="1">
        <text>Endonucleolytic cleavage of RNA, removing extra 3' nucleotides from tRNA precursor, generating 3' termini of tRNAs. A 3'-hydroxy group is left at the tRNA terminus and a 5'-phosphoryl group is left at the trailer molecule.</text>
        <dbReference type="EC" id="3.1.26.11"/>
    </reaction>
</comment>
<dbReference type="GO" id="GO:0042781">
    <property type="term" value="F:3'-tRNA processing endoribonuclease activity"/>
    <property type="evidence" value="ECO:0007669"/>
    <property type="project" value="UniProtKB-EC"/>
</dbReference>
<dbReference type="OrthoDB" id="527344at2759"/>
<evidence type="ECO:0000256" key="8">
    <source>
        <dbReference type="ARBA" id="ARBA00022759"/>
    </source>
</evidence>
<dbReference type="GO" id="GO:0046872">
    <property type="term" value="F:metal ion binding"/>
    <property type="evidence" value="ECO:0007669"/>
    <property type="project" value="UniProtKB-KW"/>
</dbReference>
<feature type="compositionally biased region" description="Basic and acidic residues" evidence="11">
    <location>
        <begin position="93"/>
        <end position="110"/>
    </location>
</feature>
<dbReference type="EC" id="3.1.26.11" evidence="4"/>
<feature type="domain" description="Metallo-beta-lactamase" evidence="12">
    <location>
        <begin position="740"/>
        <end position="937"/>
    </location>
</feature>
<keyword evidence="7" id="KW-0479">Metal-binding</keyword>
<dbReference type="Gene3D" id="3.60.15.10">
    <property type="entry name" value="Ribonuclease Z/Hydroxyacylglutathione hydrolase-like"/>
    <property type="match status" value="2"/>
</dbReference>
<comment type="similarity">
    <text evidence="3">Belongs to the RNase Z family.</text>
</comment>
<evidence type="ECO:0000256" key="9">
    <source>
        <dbReference type="ARBA" id="ARBA00022801"/>
    </source>
</evidence>
<feature type="region of interest" description="Disordered" evidence="11">
    <location>
        <begin position="354"/>
        <end position="391"/>
    </location>
</feature>
<dbReference type="Pfam" id="PF13691">
    <property type="entry name" value="Lactamase_B_4"/>
    <property type="match status" value="1"/>
</dbReference>
<dbReference type="CDD" id="cd07718">
    <property type="entry name" value="RNaseZ_ELAC1_ELAC2-C-term-like_MBL-fold"/>
    <property type="match status" value="1"/>
</dbReference>
<evidence type="ECO:0000256" key="4">
    <source>
        <dbReference type="ARBA" id="ARBA00012477"/>
    </source>
</evidence>
<dbReference type="InterPro" id="IPR047151">
    <property type="entry name" value="RNZ2-like"/>
</dbReference>
<dbReference type="RefSeq" id="XP_038742427.1">
    <property type="nucleotide sequence ID" value="XM_038892191.1"/>
</dbReference>
<evidence type="ECO:0000313" key="14">
    <source>
        <dbReference type="Proteomes" id="UP000781932"/>
    </source>
</evidence>
<feature type="region of interest" description="Disordered" evidence="11">
    <location>
        <begin position="22"/>
        <end position="125"/>
    </location>
</feature>
<evidence type="ECO:0000313" key="13">
    <source>
        <dbReference type="EMBL" id="KAF9872966.1"/>
    </source>
</evidence>
<keyword evidence="5" id="KW-0819">tRNA processing</keyword>
<dbReference type="AlphaFoldDB" id="A0A9P6I160"/>
<dbReference type="Pfam" id="PF12706">
    <property type="entry name" value="Lactamase_B_2"/>
    <property type="match status" value="1"/>
</dbReference>
<evidence type="ECO:0000259" key="12">
    <source>
        <dbReference type="SMART" id="SM00849"/>
    </source>
</evidence>
<dbReference type="InterPro" id="IPR036866">
    <property type="entry name" value="RibonucZ/Hydroxyglut_hydro"/>
</dbReference>
<keyword evidence="8" id="KW-0255">Endonuclease</keyword>
<gene>
    <name evidence="13" type="ORF">CkaCkLH20_09476</name>
</gene>
<dbReference type="EMBL" id="JAATWM020000034">
    <property type="protein sequence ID" value="KAF9872966.1"/>
    <property type="molecule type" value="Genomic_DNA"/>
</dbReference>
<evidence type="ECO:0000256" key="2">
    <source>
        <dbReference type="ARBA" id="ARBA00001947"/>
    </source>
</evidence>
<evidence type="ECO:0000256" key="5">
    <source>
        <dbReference type="ARBA" id="ARBA00022694"/>
    </source>
</evidence>
<keyword evidence="9" id="KW-0378">Hydrolase</keyword>
<organism evidence="13 14">
    <name type="scientific">Colletotrichum karsti</name>
    <dbReference type="NCBI Taxonomy" id="1095194"/>
    <lineage>
        <taxon>Eukaryota</taxon>
        <taxon>Fungi</taxon>
        <taxon>Dikarya</taxon>
        <taxon>Ascomycota</taxon>
        <taxon>Pezizomycotina</taxon>
        <taxon>Sordariomycetes</taxon>
        <taxon>Hypocreomycetidae</taxon>
        <taxon>Glomerellales</taxon>
        <taxon>Glomerellaceae</taxon>
        <taxon>Colletotrichum</taxon>
        <taxon>Colletotrichum boninense species complex</taxon>
    </lineage>
</organism>
<evidence type="ECO:0000256" key="7">
    <source>
        <dbReference type="ARBA" id="ARBA00022723"/>
    </source>
</evidence>
<dbReference type="GeneID" id="62165265"/>